<organism evidence="2 3">
    <name type="scientific">Nicotiana sylvestris</name>
    <name type="common">Wood tobacco</name>
    <name type="synonym">South American tobacco</name>
    <dbReference type="NCBI Taxonomy" id="4096"/>
    <lineage>
        <taxon>Eukaryota</taxon>
        <taxon>Viridiplantae</taxon>
        <taxon>Streptophyta</taxon>
        <taxon>Embryophyta</taxon>
        <taxon>Tracheophyta</taxon>
        <taxon>Spermatophyta</taxon>
        <taxon>Magnoliopsida</taxon>
        <taxon>eudicotyledons</taxon>
        <taxon>Gunneridae</taxon>
        <taxon>Pentapetalae</taxon>
        <taxon>asterids</taxon>
        <taxon>lamiids</taxon>
        <taxon>Solanales</taxon>
        <taxon>Solanaceae</taxon>
        <taxon>Nicotianoideae</taxon>
        <taxon>Nicotianeae</taxon>
        <taxon>Nicotiana</taxon>
    </lineage>
</organism>
<dbReference type="SUPFAM" id="SSF56219">
    <property type="entry name" value="DNase I-like"/>
    <property type="match status" value="1"/>
</dbReference>
<dbReference type="PANTHER" id="PTHR23227">
    <property type="entry name" value="BUCENTAUR RELATED"/>
    <property type="match status" value="1"/>
</dbReference>
<name>A0A1U7WXM1_NICSY</name>
<protein>
    <submittedName>
        <fullName evidence="3">Craniofacial development protein 2-like</fullName>
    </submittedName>
</protein>
<dbReference type="InterPro" id="IPR027124">
    <property type="entry name" value="Swc5/CFDP1/2"/>
</dbReference>
<dbReference type="RefSeq" id="XP_009784672.1">
    <property type="nucleotide sequence ID" value="XM_009786370.1"/>
</dbReference>
<dbReference type="Gene3D" id="3.60.10.10">
    <property type="entry name" value="Endonuclease/exonuclease/phosphatase"/>
    <property type="match status" value="1"/>
</dbReference>
<evidence type="ECO:0000256" key="1">
    <source>
        <dbReference type="SAM" id="MobiDB-lite"/>
    </source>
</evidence>
<dbReference type="PANTHER" id="PTHR23227:SF67">
    <property type="entry name" value="CRANIOFACIAL DEVELOPMENT PROTEIN 2-LIKE"/>
    <property type="match status" value="1"/>
</dbReference>
<keyword evidence="2" id="KW-1185">Reference proteome</keyword>
<gene>
    <name evidence="3" type="primary">LOC104233062</name>
</gene>
<accession>A0A1U7WXM1</accession>
<reference evidence="3" key="2">
    <citation type="submission" date="2025-08" db="UniProtKB">
        <authorList>
            <consortium name="RefSeq"/>
        </authorList>
    </citation>
    <scope>IDENTIFICATION</scope>
    <source>
        <tissue evidence="3">Leaf</tissue>
    </source>
</reference>
<dbReference type="AlphaFoldDB" id="A0A1U7WXM1"/>
<evidence type="ECO:0000313" key="3">
    <source>
        <dbReference type="RefSeq" id="XP_009784672.1"/>
    </source>
</evidence>
<dbReference type="Proteomes" id="UP000189701">
    <property type="component" value="Unplaced"/>
</dbReference>
<evidence type="ECO:0000313" key="2">
    <source>
        <dbReference type="Proteomes" id="UP000189701"/>
    </source>
</evidence>
<proteinExistence type="predicted"/>
<reference evidence="2" key="1">
    <citation type="journal article" date="2013" name="Genome Biol.">
        <title>Reference genomes and transcriptomes of Nicotiana sylvestris and Nicotiana tomentosiformis.</title>
        <authorList>
            <person name="Sierro N."/>
            <person name="Battey J.N."/>
            <person name="Ouadi S."/>
            <person name="Bovet L."/>
            <person name="Goepfert S."/>
            <person name="Bakaher N."/>
            <person name="Peitsch M.C."/>
            <person name="Ivanov N.V."/>
        </authorList>
    </citation>
    <scope>NUCLEOTIDE SEQUENCE [LARGE SCALE GENOMIC DNA]</scope>
</reference>
<sequence length="267" mass="29708">MSSGGARGGSGDREGVRGGLEGKGSKGNKGVYRLRIRSWNVGTLTGKSIELAKILQKRRINIPCVQETSWAGSNARDADGYKLWELRQSVVEVRRVNDRLMIIKLVVGQCTLNVISAYAPHAGLDEEVKRRFWEGLDEIVRQVPPAEKLFIGGDFNCHIGSKVGGYDEVHRGFGFGERNGGGTSLLDFAKAFGLNAVAKIQIDYLLIRRCDRGLYKDFKVIPGEILVTRHRLFVMDVGIVVKRRKMSARGRPRIRWGALTKDKAQEL</sequence>
<feature type="region of interest" description="Disordered" evidence="1">
    <location>
        <begin position="1"/>
        <end position="24"/>
    </location>
</feature>
<dbReference type="InterPro" id="IPR036691">
    <property type="entry name" value="Endo/exonu/phosph_ase_sf"/>
</dbReference>